<dbReference type="RefSeq" id="XP_016459457.1">
    <property type="nucleotide sequence ID" value="XM_016603971.1"/>
</dbReference>
<dbReference type="AlphaFoldDB" id="A0A1S3Z5H2"/>
<reference evidence="9" key="1">
    <citation type="journal article" date="2014" name="Nat. Commun.">
        <title>The tobacco genome sequence and its comparison with those of tomato and potato.</title>
        <authorList>
            <person name="Sierro N."/>
            <person name="Battey J.N."/>
            <person name="Ouadi S."/>
            <person name="Bakaher N."/>
            <person name="Bovet L."/>
            <person name="Willig A."/>
            <person name="Goepfert S."/>
            <person name="Peitsch M.C."/>
            <person name="Ivanov N.V."/>
        </authorList>
    </citation>
    <scope>NUCLEOTIDE SEQUENCE [LARGE SCALE GENOMIC DNA]</scope>
</reference>
<keyword evidence="9" id="KW-1185">Reference proteome</keyword>
<dbReference type="STRING" id="4097.A0A1S3Z5H2"/>
<dbReference type="GO" id="GO:0003700">
    <property type="term" value="F:DNA-binding transcription factor activity"/>
    <property type="evidence" value="ECO:0007669"/>
    <property type="project" value="InterPro"/>
</dbReference>
<keyword evidence="5" id="KW-0804">Transcription</keyword>
<evidence type="ECO:0000256" key="4">
    <source>
        <dbReference type="ARBA" id="ARBA00023054"/>
    </source>
</evidence>
<keyword evidence="4" id="KW-0175">Coiled coil</keyword>
<dbReference type="Pfam" id="PF14379">
    <property type="entry name" value="Myb_CC_LHEQLE"/>
    <property type="match status" value="1"/>
</dbReference>
<evidence type="ECO:0000259" key="8">
    <source>
        <dbReference type="Pfam" id="PF14379"/>
    </source>
</evidence>
<dbReference type="PaxDb" id="4097-A0A1S3Z5H2"/>
<dbReference type="Gene3D" id="1.10.10.60">
    <property type="entry name" value="Homeodomain-like"/>
    <property type="match status" value="1"/>
</dbReference>
<evidence type="ECO:0000256" key="6">
    <source>
        <dbReference type="ARBA" id="ARBA00023242"/>
    </source>
</evidence>
<dbReference type="RefSeq" id="XP_016459457.1">
    <property type="nucleotide sequence ID" value="XM_016603971.2"/>
</dbReference>
<evidence type="ECO:0000256" key="1">
    <source>
        <dbReference type="ARBA" id="ARBA00004123"/>
    </source>
</evidence>
<dbReference type="GeneID" id="107783015"/>
<comment type="subcellular location">
    <subcellularLocation>
        <location evidence="1">Nucleus</location>
    </subcellularLocation>
</comment>
<sequence>MMPSFLQLIKGVSGGDDSLYGILCKHLESRTSKFSASESSRTFGQLCENSDDHKMPMFSQELEMYDTASTSNKPLNKYDLADENFKSRDTLHSLVQSSFSCRHKPESLAKDLLHHKHRMWQQNKSALTGAKTLRDPYLSMAARGSQVGKDSFKSRIIKPCCVCQLEKKPQSPPNESVCISSSNVTPERAETTKKRRITWTQDLHEQFCECVNRLGGAKKATPKAILKLMNCYELSISNIKSHLQKYRVTCDVTISPKDAVLTEGSPHRSSFPAHGPETYPQILEALKLQISVQQSLYEQLEIQRSLQLRIEEQAKQLRAMFDRQAETNKHFQHSA</sequence>
<evidence type="ECO:0000256" key="5">
    <source>
        <dbReference type="ARBA" id="ARBA00023163"/>
    </source>
</evidence>
<dbReference type="SUPFAM" id="SSF46689">
    <property type="entry name" value="Homeodomain-like"/>
    <property type="match status" value="1"/>
</dbReference>
<dbReference type="InterPro" id="IPR006447">
    <property type="entry name" value="Myb_dom_plants"/>
</dbReference>
<dbReference type="KEGG" id="nta:107783015"/>
<dbReference type="InterPro" id="IPR025756">
    <property type="entry name" value="Myb_CC_LHEQLE"/>
</dbReference>
<comment type="similarity">
    <text evidence="2">Belongs to the MYB-CC family.</text>
</comment>
<gene>
    <name evidence="10" type="primary">LOC107783015</name>
</gene>
<evidence type="ECO:0000313" key="10">
    <source>
        <dbReference type="RefSeq" id="XP_016459457.1"/>
    </source>
</evidence>
<dbReference type="PANTHER" id="PTHR31499">
    <property type="entry name" value="MYB FAMILY TRANSCRIPTION FACTOR PHL11"/>
    <property type="match status" value="1"/>
</dbReference>
<accession>A0A1S3Z5H2</accession>
<dbReference type="SMR" id="A0A1S3Z5H2"/>
<dbReference type="InterPro" id="IPR046955">
    <property type="entry name" value="PHR1-like"/>
</dbReference>
<dbReference type="Proteomes" id="UP000790787">
    <property type="component" value="Chromosome 12"/>
</dbReference>
<dbReference type="PANTHER" id="PTHR31499:SF80">
    <property type="entry name" value="HTH MYB-TYPE DOMAIN-CONTAINING PROTEIN"/>
    <property type="match status" value="1"/>
</dbReference>
<keyword evidence="3" id="KW-0805">Transcription regulation</keyword>
<evidence type="ECO:0000313" key="9">
    <source>
        <dbReference type="Proteomes" id="UP000790787"/>
    </source>
</evidence>
<dbReference type="InterPro" id="IPR009057">
    <property type="entry name" value="Homeodomain-like_sf"/>
</dbReference>
<reference evidence="10" key="2">
    <citation type="submission" date="2025-08" db="UniProtKB">
        <authorList>
            <consortium name="RefSeq"/>
        </authorList>
    </citation>
    <scope>IDENTIFICATION</scope>
    <source>
        <tissue evidence="10">Leaf</tissue>
    </source>
</reference>
<proteinExistence type="inferred from homology"/>
<dbReference type="InterPro" id="IPR001005">
    <property type="entry name" value="SANT/Myb"/>
</dbReference>
<organism evidence="9 10">
    <name type="scientific">Nicotiana tabacum</name>
    <name type="common">Common tobacco</name>
    <dbReference type="NCBI Taxonomy" id="4097"/>
    <lineage>
        <taxon>Eukaryota</taxon>
        <taxon>Viridiplantae</taxon>
        <taxon>Streptophyta</taxon>
        <taxon>Embryophyta</taxon>
        <taxon>Tracheophyta</taxon>
        <taxon>Spermatophyta</taxon>
        <taxon>Magnoliopsida</taxon>
        <taxon>eudicotyledons</taxon>
        <taxon>Gunneridae</taxon>
        <taxon>Pentapetalae</taxon>
        <taxon>asterids</taxon>
        <taxon>lamiids</taxon>
        <taxon>Solanales</taxon>
        <taxon>Solanaceae</taxon>
        <taxon>Nicotianoideae</taxon>
        <taxon>Nicotianeae</taxon>
        <taxon>Nicotiana</taxon>
    </lineage>
</organism>
<feature type="domain" description="Myb-like" evidence="7">
    <location>
        <begin position="198"/>
        <end position="247"/>
    </location>
</feature>
<dbReference type="NCBIfam" id="TIGR01557">
    <property type="entry name" value="myb_SHAQKYF"/>
    <property type="match status" value="1"/>
</dbReference>
<feature type="domain" description="MYB-CC type transcription factor LHEQLE-containing" evidence="8">
    <location>
        <begin position="281"/>
        <end position="326"/>
    </location>
</feature>
<dbReference type="Pfam" id="PF00249">
    <property type="entry name" value="Myb_DNA-binding"/>
    <property type="match status" value="1"/>
</dbReference>
<name>A0A1S3Z5H2_TOBAC</name>
<protein>
    <submittedName>
        <fullName evidence="10">Uncharacterized protein LOC107783015 isoform X1</fullName>
    </submittedName>
    <submittedName>
        <fullName evidence="10">Uncharacterized protein isoform X1</fullName>
    </submittedName>
</protein>
<dbReference type="GO" id="GO:0005634">
    <property type="term" value="C:nucleus"/>
    <property type="evidence" value="ECO:0007669"/>
    <property type="project" value="UniProtKB-SubCell"/>
</dbReference>
<dbReference type="FunFam" id="1.10.10.60:FF:000007">
    <property type="entry name" value="Two-component response regulator"/>
    <property type="match status" value="1"/>
</dbReference>
<dbReference type="OrthoDB" id="551907at2759"/>
<dbReference type="GO" id="GO:0010597">
    <property type="term" value="P:green leaf volatile biosynthetic process"/>
    <property type="evidence" value="ECO:0007669"/>
    <property type="project" value="UniProtKB-ARBA"/>
</dbReference>
<evidence type="ECO:0000259" key="7">
    <source>
        <dbReference type="Pfam" id="PF00249"/>
    </source>
</evidence>
<dbReference type="GO" id="GO:0000976">
    <property type="term" value="F:transcription cis-regulatory region binding"/>
    <property type="evidence" value="ECO:0007669"/>
    <property type="project" value="UniProtKB-ARBA"/>
</dbReference>
<keyword evidence="6" id="KW-0539">Nucleus</keyword>
<evidence type="ECO:0000256" key="2">
    <source>
        <dbReference type="ARBA" id="ARBA00006783"/>
    </source>
</evidence>
<evidence type="ECO:0000256" key="3">
    <source>
        <dbReference type="ARBA" id="ARBA00023015"/>
    </source>
</evidence>